<gene>
    <name evidence="1" type="ORF">CONPUDRAFT_78145</name>
</gene>
<dbReference type="GeneID" id="19209716"/>
<protein>
    <submittedName>
        <fullName evidence="1">Uncharacterized protein</fullName>
    </submittedName>
</protein>
<keyword evidence="2" id="KW-1185">Reference proteome</keyword>
<evidence type="ECO:0000313" key="2">
    <source>
        <dbReference type="Proteomes" id="UP000053558"/>
    </source>
</evidence>
<dbReference type="EMBL" id="JH711593">
    <property type="protein sequence ID" value="EIW74173.1"/>
    <property type="molecule type" value="Genomic_DNA"/>
</dbReference>
<reference evidence="2" key="1">
    <citation type="journal article" date="2012" name="Science">
        <title>The Paleozoic origin of enzymatic lignin decomposition reconstructed from 31 fungal genomes.</title>
        <authorList>
            <person name="Floudas D."/>
            <person name="Binder M."/>
            <person name="Riley R."/>
            <person name="Barry K."/>
            <person name="Blanchette R.A."/>
            <person name="Henrissat B."/>
            <person name="Martinez A.T."/>
            <person name="Otillar R."/>
            <person name="Spatafora J.W."/>
            <person name="Yadav J.S."/>
            <person name="Aerts A."/>
            <person name="Benoit I."/>
            <person name="Boyd A."/>
            <person name="Carlson A."/>
            <person name="Copeland A."/>
            <person name="Coutinho P.M."/>
            <person name="de Vries R.P."/>
            <person name="Ferreira P."/>
            <person name="Findley K."/>
            <person name="Foster B."/>
            <person name="Gaskell J."/>
            <person name="Glotzer D."/>
            <person name="Gorecki P."/>
            <person name="Heitman J."/>
            <person name="Hesse C."/>
            <person name="Hori C."/>
            <person name="Igarashi K."/>
            <person name="Jurgens J.A."/>
            <person name="Kallen N."/>
            <person name="Kersten P."/>
            <person name="Kohler A."/>
            <person name="Kuees U."/>
            <person name="Kumar T.K.A."/>
            <person name="Kuo A."/>
            <person name="LaButti K."/>
            <person name="Larrondo L.F."/>
            <person name="Lindquist E."/>
            <person name="Ling A."/>
            <person name="Lombard V."/>
            <person name="Lucas S."/>
            <person name="Lundell T."/>
            <person name="Martin R."/>
            <person name="McLaughlin D.J."/>
            <person name="Morgenstern I."/>
            <person name="Morin E."/>
            <person name="Murat C."/>
            <person name="Nagy L.G."/>
            <person name="Nolan M."/>
            <person name="Ohm R.A."/>
            <person name="Patyshakuliyeva A."/>
            <person name="Rokas A."/>
            <person name="Ruiz-Duenas F.J."/>
            <person name="Sabat G."/>
            <person name="Salamov A."/>
            <person name="Samejima M."/>
            <person name="Schmutz J."/>
            <person name="Slot J.C."/>
            <person name="St John F."/>
            <person name="Stenlid J."/>
            <person name="Sun H."/>
            <person name="Sun S."/>
            <person name="Syed K."/>
            <person name="Tsang A."/>
            <person name="Wiebenga A."/>
            <person name="Young D."/>
            <person name="Pisabarro A."/>
            <person name="Eastwood D.C."/>
            <person name="Martin F."/>
            <person name="Cullen D."/>
            <person name="Grigoriev I.V."/>
            <person name="Hibbett D.S."/>
        </authorList>
    </citation>
    <scope>NUCLEOTIDE SEQUENCE [LARGE SCALE GENOMIC DNA]</scope>
    <source>
        <strain evidence="2">RWD-64-598 SS2</strain>
    </source>
</reference>
<dbReference type="RefSeq" id="XP_007775541.1">
    <property type="nucleotide sequence ID" value="XM_007777351.1"/>
</dbReference>
<sequence length="671" mass="75449">MDAKIIEEFMTLAWPPEPKLSQGMSNFFGKLKGLRPDNQYTFNAMLGIAAGDVPREPEKCLNTSNKGLRDLLTQACIRAGMIDVMLQFMHFPCENFVAVGDHPLYGFTNQWQAWHSLVRLSRYGTTQEREQFLDKLTDADIVQLCLRTTSHRVLGFRGKPAELLASLASQTFLINRLSARTAAEILRALYTLALQDPQITSDQLTNPETRWLYVLHDLDDKDPWNKTEQSQGLMTSRVFGQVQVSALNAAHQLIIMNTHPSPRYYLDVLKQKPSVIDLLLDCILVEPPHGYPEGTPAYIATNNLAAFFRWPSSMLVPGVPSTVDQALSNKDWKALLQSMQILTSHRDWTERIIEAWMKTEPMTEPDAEDVEKRNRSIADARLLFSEERSQIDSRERLNEDFAEIAGFSRISILRLIITFSHGADATGIRNVDVYPLLPIAYRASQTPHQDNRVICEWPLWTTLEDDCEQDIEPYFVGPESMLGPTAYARLLVVLAQRNALKAVQSLQKPPPGLSPTTSVEQLRQITHPDVIARFLNIAIFRVQSAMKNAEKVSEEDDPNAKVQAGLVFAGAAELAAAMVAFDDLTGGEYAAEEASAARHYLSMALRHISEAATKARRYRRAYSYLVAAVAVADTIKEPRAGWSDFEVKLKKQLRQAKITFETRESTANVTI</sequence>
<dbReference type="AlphaFoldDB" id="R7SDD5"/>
<evidence type="ECO:0000313" key="1">
    <source>
        <dbReference type="EMBL" id="EIW74173.1"/>
    </source>
</evidence>
<name>R7SDD5_CONPW</name>
<dbReference type="Proteomes" id="UP000053558">
    <property type="component" value="Unassembled WGS sequence"/>
</dbReference>
<dbReference type="KEGG" id="cput:CONPUDRAFT_78145"/>
<accession>R7SDD5</accession>
<proteinExistence type="predicted"/>
<organism evidence="1 2">
    <name type="scientific">Coniophora puteana (strain RWD-64-598)</name>
    <name type="common">Brown rot fungus</name>
    <dbReference type="NCBI Taxonomy" id="741705"/>
    <lineage>
        <taxon>Eukaryota</taxon>
        <taxon>Fungi</taxon>
        <taxon>Dikarya</taxon>
        <taxon>Basidiomycota</taxon>
        <taxon>Agaricomycotina</taxon>
        <taxon>Agaricomycetes</taxon>
        <taxon>Agaricomycetidae</taxon>
        <taxon>Boletales</taxon>
        <taxon>Coniophorineae</taxon>
        <taxon>Coniophoraceae</taxon>
        <taxon>Coniophora</taxon>
    </lineage>
</organism>